<name>A0A7W6NPE2_9CAUL</name>
<organism evidence="2 3">
    <name type="scientific">Brevundimonas lenta</name>
    <dbReference type="NCBI Taxonomy" id="424796"/>
    <lineage>
        <taxon>Bacteria</taxon>
        <taxon>Pseudomonadati</taxon>
        <taxon>Pseudomonadota</taxon>
        <taxon>Alphaproteobacteria</taxon>
        <taxon>Caulobacterales</taxon>
        <taxon>Caulobacteraceae</taxon>
        <taxon>Brevundimonas</taxon>
    </lineage>
</organism>
<reference evidence="2 3" key="1">
    <citation type="submission" date="2020-08" db="EMBL/GenBank/DDBJ databases">
        <title>Genomic Encyclopedia of Type Strains, Phase IV (KMG-IV): sequencing the most valuable type-strain genomes for metagenomic binning, comparative biology and taxonomic classification.</title>
        <authorList>
            <person name="Goeker M."/>
        </authorList>
    </citation>
    <scope>NUCLEOTIDE SEQUENCE [LARGE SCALE GENOMIC DNA]</scope>
    <source>
        <strain evidence="2 3">DSM 23960</strain>
    </source>
</reference>
<dbReference type="RefSeq" id="WP_183203963.1">
    <property type="nucleotide sequence ID" value="NZ_BAAAER010000001.1"/>
</dbReference>
<gene>
    <name evidence="2" type="ORF">GGR12_001669</name>
</gene>
<dbReference type="AlphaFoldDB" id="A0A7W6NPE2"/>
<feature type="transmembrane region" description="Helical" evidence="1">
    <location>
        <begin position="76"/>
        <end position="94"/>
    </location>
</feature>
<proteinExistence type="predicted"/>
<feature type="transmembrane region" description="Helical" evidence="1">
    <location>
        <begin position="43"/>
        <end position="64"/>
    </location>
</feature>
<feature type="transmembrane region" description="Helical" evidence="1">
    <location>
        <begin position="139"/>
        <end position="159"/>
    </location>
</feature>
<evidence type="ECO:0000313" key="2">
    <source>
        <dbReference type="EMBL" id="MBB4082803.1"/>
    </source>
</evidence>
<protein>
    <submittedName>
        <fullName evidence="2">Flp pilus assembly protein TadB</fullName>
    </submittedName>
</protein>
<feature type="transmembrane region" description="Helical" evidence="1">
    <location>
        <begin position="115"/>
        <end position="133"/>
    </location>
</feature>
<dbReference type="EMBL" id="JACIDM010000002">
    <property type="protein sequence ID" value="MBB4082803.1"/>
    <property type="molecule type" value="Genomic_DNA"/>
</dbReference>
<feature type="transmembrane region" description="Helical" evidence="1">
    <location>
        <begin position="6"/>
        <end position="23"/>
    </location>
</feature>
<evidence type="ECO:0000256" key="1">
    <source>
        <dbReference type="SAM" id="Phobius"/>
    </source>
</evidence>
<sequence length="186" mass="20905">MDIGQHSVTLISIIIGLGLTEMLGNLHRLIRNRERVKWDPLPLAWVVALTLLVLNYWWAVFLGLDGSDRARTAAEMGLVLAPPLLLFVTTASVLPNFEADSDWDMRRHYAQQHKVFVLTFMVYQLSTWATALLTGGTGWNLPTVVRVVILALLALMLLLKGRIWDWIAVAIIIGLLALRLTTQLVR</sequence>
<evidence type="ECO:0000313" key="3">
    <source>
        <dbReference type="Proteomes" id="UP000529946"/>
    </source>
</evidence>
<keyword evidence="1" id="KW-0812">Transmembrane</keyword>
<comment type="caution">
    <text evidence="2">The sequence shown here is derived from an EMBL/GenBank/DDBJ whole genome shotgun (WGS) entry which is preliminary data.</text>
</comment>
<keyword evidence="3" id="KW-1185">Reference proteome</keyword>
<feature type="transmembrane region" description="Helical" evidence="1">
    <location>
        <begin position="166"/>
        <end position="185"/>
    </location>
</feature>
<dbReference type="Proteomes" id="UP000529946">
    <property type="component" value="Unassembled WGS sequence"/>
</dbReference>
<keyword evidence="1" id="KW-0472">Membrane</keyword>
<keyword evidence="1" id="KW-1133">Transmembrane helix</keyword>
<accession>A0A7W6NPE2</accession>